<keyword evidence="2" id="KW-0255">Endonuclease</keyword>
<accession>A0A4Y9ABH4</accession>
<dbReference type="PROSITE" id="PS50830">
    <property type="entry name" value="TNASE_3"/>
    <property type="match status" value="1"/>
</dbReference>
<feature type="domain" description="TNase-like" evidence="5">
    <location>
        <begin position="104"/>
        <end position="236"/>
    </location>
</feature>
<reference evidence="6 7" key="1">
    <citation type="submission" date="2019-03" db="EMBL/GenBank/DDBJ databases">
        <title>Genome sequence of Lentibacillus salicampi ATCC BAA-719.</title>
        <authorList>
            <person name="Maclea K.S."/>
            <person name="Simoes Junior M."/>
        </authorList>
    </citation>
    <scope>NUCLEOTIDE SEQUENCE [LARGE SCALE GENOMIC DNA]</scope>
    <source>
        <strain evidence="6 7">ATCC BAA-719</strain>
    </source>
</reference>
<dbReference type="GO" id="GO:0003676">
    <property type="term" value="F:nucleic acid binding"/>
    <property type="evidence" value="ECO:0007669"/>
    <property type="project" value="InterPro"/>
</dbReference>
<protein>
    <submittedName>
        <fullName evidence="6">Nuclease</fullName>
    </submittedName>
</protein>
<proteinExistence type="predicted"/>
<organism evidence="6 7">
    <name type="scientific">Lentibacillus salicampi</name>
    <dbReference type="NCBI Taxonomy" id="175306"/>
    <lineage>
        <taxon>Bacteria</taxon>
        <taxon>Bacillati</taxon>
        <taxon>Bacillota</taxon>
        <taxon>Bacilli</taxon>
        <taxon>Bacillales</taxon>
        <taxon>Bacillaceae</taxon>
        <taxon>Lentibacillus</taxon>
    </lineage>
</organism>
<dbReference type="AlphaFoldDB" id="A0A4Y9ABH4"/>
<dbReference type="SMART" id="SM00318">
    <property type="entry name" value="SNc"/>
    <property type="match status" value="1"/>
</dbReference>
<evidence type="ECO:0000259" key="5">
    <source>
        <dbReference type="PROSITE" id="PS50830"/>
    </source>
</evidence>
<dbReference type="PANTHER" id="PTHR12302">
    <property type="entry name" value="EBNA2 BINDING PROTEIN P100"/>
    <property type="match status" value="1"/>
</dbReference>
<gene>
    <name evidence="6" type="ORF">E4U82_08790</name>
</gene>
<feature type="region of interest" description="Disordered" evidence="4">
    <location>
        <begin position="1"/>
        <end position="109"/>
    </location>
</feature>
<feature type="compositionally biased region" description="Basic and acidic residues" evidence="4">
    <location>
        <begin position="48"/>
        <end position="60"/>
    </location>
</feature>
<evidence type="ECO:0000313" key="6">
    <source>
        <dbReference type="EMBL" id="TFJ93163.1"/>
    </source>
</evidence>
<evidence type="ECO:0000256" key="4">
    <source>
        <dbReference type="SAM" id="MobiDB-lite"/>
    </source>
</evidence>
<dbReference type="Pfam" id="PF00565">
    <property type="entry name" value="SNase"/>
    <property type="match status" value="1"/>
</dbReference>
<dbReference type="InterPro" id="IPR016071">
    <property type="entry name" value="Staphylococal_nuclease_OB-fold"/>
</dbReference>
<dbReference type="Gene3D" id="2.40.50.90">
    <property type="match status" value="1"/>
</dbReference>
<dbReference type="Proteomes" id="UP000298484">
    <property type="component" value="Unassembled WGS sequence"/>
</dbReference>
<evidence type="ECO:0000256" key="2">
    <source>
        <dbReference type="ARBA" id="ARBA00022759"/>
    </source>
</evidence>
<evidence type="ECO:0000313" key="7">
    <source>
        <dbReference type="Proteomes" id="UP000298484"/>
    </source>
</evidence>
<dbReference type="EMBL" id="SRHY01000010">
    <property type="protein sequence ID" value="TFJ93163.1"/>
    <property type="molecule type" value="Genomic_DNA"/>
</dbReference>
<dbReference type="InterPro" id="IPR035437">
    <property type="entry name" value="SNase_OB-fold_sf"/>
</dbReference>
<feature type="compositionally biased region" description="Low complexity" evidence="4">
    <location>
        <begin position="262"/>
        <end position="272"/>
    </location>
</feature>
<evidence type="ECO:0000256" key="3">
    <source>
        <dbReference type="ARBA" id="ARBA00022801"/>
    </source>
</evidence>
<comment type="caution">
    <text evidence="6">The sequence shown here is derived from an EMBL/GenBank/DDBJ whole genome shotgun (WGS) entry which is preliminary data.</text>
</comment>
<name>A0A4Y9ABH4_9BACI</name>
<dbReference type="GO" id="GO:0016787">
    <property type="term" value="F:hydrolase activity"/>
    <property type="evidence" value="ECO:0007669"/>
    <property type="project" value="UniProtKB-KW"/>
</dbReference>
<dbReference type="PROSITE" id="PS01123">
    <property type="entry name" value="TNASE_1"/>
    <property type="match status" value="1"/>
</dbReference>
<feature type="compositionally biased region" description="Basic and acidic residues" evidence="4">
    <location>
        <begin position="79"/>
        <end position="89"/>
    </location>
</feature>
<dbReference type="PANTHER" id="PTHR12302:SF3">
    <property type="entry name" value="SERINE_THREONINE-PROTEIN KINASE 31"/>
    <property type="match status" value="1"/>
</dbReference>
<dbReference type="OrthoDB" id="4376109at2"/>
<keyword evidence="7" id="KW-1185">Reference proteome</keyword>
<dbReference type="InterPro" id="IPR002071">
    <property type="entry name" value="Thermonucl_AS"/>
</dbReference>
<feature type="compositionally biased region" description="Polar residues" evidence="4">
    <location>
        <begin position="250"/>
        <end position="261"/>
    </location>
</feature>
<evidence type="ECO:0000256" key="1">
    <source>
        <dbReference type="ARBA" id="ARBA00022722"/>
    </source>
</evidence>
<feature type="region of interest" description="Disordered" evidence="4">
    <location>
        <begin position="250"/>
        <end position="327"/>
    </location>
</feature>
<keyword evidence="1" id="KW-0540">Nuclease</keyword>
<keyword evidence="3" id="KW-0378">Hydrolase</keyword>
<dbReference type="SUPFAM" id="SSF50199">
    <property type="entry name" value="Staphylococcal nuclease"/>
    <property type="match status" value="1"/>
</dbReference>
<dbReference type="GO" id="GO:0004519">
    <property type="term" value="F:endonuclease activity"/>
    <property type="evidence" value="ECO:0007669"/>
    <property type="project" value="UniProtKB-KW"/>
</dbReference>
<dbReference type="CDD" id="cd00175">
    <property type="entry name" value="SNc"/>
    <property type="match status" value="1"/>
</dbReference>
<sequence>MFFAIANAFTGEETADTNSLDKETNTEEIEEQTDTDRDLNGDNNSNNDKNKQKENQDSKKYTSSTDNEESNKVTSTPDNKNDIPDKENASQKNSLQQENKKQNGDATATVTRVVDGDTIEINLNGKTEDVRLLLVDTPETVHPSEPVQPYGPEASQFAKNKLSGKKVRIEYDGPKRDKYDRLLSYLWVDGKNFNKMLLRQGLARYAYVFDPPYTHSDTFMKAQNKAKSEGKGIWSRNNYVTSDGFNYQEQKQTENTTANNESSSSSTSSGSSRLKYNPNGPDRDCGDFDTQQEAQDFYESAGGPGSDPHRLDGNDDDGVVCETLPAA</sequence>